<proteinExistence type="inferred from homology"/>
<feature type="region of interest" description="Disordered" evidence="2">
    <location>
        <begin position="251"/>
        <end position="274"/>
    </location>
</feature>
<accession>A0A4U7AYU8</accession>
<evidence type="ECO:0000256" key="2">
    <source>
        <dbReference type="SAM" id="MobiDB-lite"/>
    </source>
</evidence>
<dbReference type="AlphaFoldDB" id="A0A4U7AYU8"/>
<dbReference type="EMBL" id="PTQR01000100">
    <property type="protein sequence ID" value="TKX20187.1"/>
    <property type="molecule type" value="Genomic_DNA"/>
</dbReference>
<comment type="caution">
    <text evidence="3">The sequence shown here is derived from an EMBL/GenBank/DDBJ whole genome shotgun (WGS) entry which is preliminary data.</text>
</comment>
<dbReference type="GO" id="GO:0005509">
    <property type="term" value="F:calcium ion binding"/>
    <property type="evidence" value="ECO:0007669"/>
    <property type="project" value="TreeGrafter"/>
</dbReference>
<sequence>MAPHLHDNIDHNLGGDPTDDLFPHPPDKPYTVAIQTDPVTYARIPYIPAKDSPLIDPGVARANCAPSTERPNGTEDWTHQHADKTVVEQHAAYWDRDGDGIIWPLDTYRGCRDYGWNPILSFLAMFIINFNLSYPTAPGILPDPFFRIWVKRLYKDKHGSDSMSYDNEGRFRPQQFEDFFAKYDRNNKGGLDVWDLFAAHKGQRLAFDFFGWSASFFEWLATYLLIWPEDGILRKEDVRGVFDGSIFQKKADEHAAKKKRGASGSSYGLKKKEY</sequence>
<protein>
    <recommendedName>
        <fullName evidence="5">Caleosin-domain-containing protein</fullName>
    </recommendedName>
</protein>
<reference evidence="3 4" key="1">
    <citation type="submission" date="2018-02" db="EMBL/GenBank/DDBJ databases">
        <title>Draft genome sequences of Elsinoe sp., causing black scab on jojoba.</title>
        <authorList>
            <person name="Stodart B."/>
            <person name="Jeffress S."/>
            <person name="Ash G."/>
            <person name="Arun Chinnappa K."/>
        </authorList>
    </citation>
    <scope>NUCLEOTIDE SEQUENCE [LARGE SCALE GENOMIC DNA]</scope>
    <source>
        <strain evidence="3 4">Hillstone_2</strain>
    </source>
</reference>
<evidence type="ECO:0000256" key="1">
    <source>
        <dbReference type="ARBA" id="ARBA00006765"/>
    </source>
</evidence>
<dbReference type="SUPFAM" id="SSF47473">
    <property type="entry name" value="EF-hand"/>
    <property type="match status" value="1"/>
</dbReference>
<dbReference type="InterPro" id="IPR011992">
    <property type="entry name" value="EF-hand-dom_pair"/>
</dbReference>
<evidence type="ECO:0000313" key="4">
    <source>
        <dbReference type="Proteomes" id="UP000308133"/>
    </source>
</evidence>
<dbReference type="Proteomes" id="UP000308133">
    <property type="component" value="Unassembled WGS sequence"/>
</dbReference>
<dbReference type="InterPro" id="IPR007736">
    <property type="entry name" value="Caleosin-related"/>
</dbReference>
<dbReference type="PANTHER" id="PTHR31495">
    <property type="entry name" value="PEROXYGENASE 3-RELATED"/>
    <property type="match status" value="1"/>
</dbReference>
<name>A0A4U7AYU8_9PEZI</name>
<feature type="region of interest" description="Disordered" evidence="2">
    <location>
        <begin position="1"/>
        <end position="27"/>
    </location>
</feature>
<dbReference type="PANTHER" id="PTHR31495:SF0">
    <property type="entry name" value="BINDING PROTEIN CALEOSIN, PUTATIVE (AFU_ORTHOLOGUE AFUA_5G13750)-RELATED"/>
    <property type="match status" value="1"/>
</dbReference>
<organism evidence="3 4">
    <name type="scientific">Elsinoe australis</name>
    <dbReference type="NCBI Taxonomy" id="40998"/>
    <lineage>
        <taxon>Eukaryota</taxon>
        <taxon>Fungi</taxon>
        <taxon>Dikarya</taxon>
        <taxon>Ascomycota</taxon>
        <taxon>Pezizomycotina</taxon>
        <taxon>Dothideomycetes</taxon>
        <taxon>Dothideomycetidae</taxon>
        <taxon>Myriangiales</taxon>
        <taxon>Elsinoaceae</taxon>
        <taxon>Elsinoe</taxon>
    </lineage>
</organism>
<dbReference type="Pfam" id="PF05042">
    <property type="entry name" value="Caleosin"/>
    <property type="match status" value="1"/>
</dbReference>
<dbReference type="GO" id="GO:0004497">
    <property type="term" value="F:monooxygenase activity"/>
    <property type="evidence" value="ECO:0007669"/>
    <property type="project" value="TreeGrafter"/>
</dbReference>
<gene>
    <name evidence="3" type="ORF">C1H76_7688</name>
</gene>
<comment type="similarity">
    <text evidence="1">Belongs to the caleosin family.</text>
</comment>
<feature type="compositionally biased region" description="Basic and acidic residues" evidence="2">
    <location>
        <begin position="1"/>
        <end position="10"/>
    </location>
</feature>
<evidence type="ECO:0008006" key="5">
    <source>
        <dbReference type="Google" id="ProtNLM"/>
    </source>
</evidence>
<evidence type="ECO:0000313" key="3">
    <source>
        <dbReference type="EMBL" id="TKX20187.1"/>
    </source>
</evidence>